<proteinExistence type="predicted"/>
<evidence type="ECO:0000313" key="2">
    <source>
        <dbReference type="Proteomes" id="UP000652761"/>
    </source>
</evidence>
<reference evidence="1" key="1">
    <citation type="submission" date="2017-07" db="EMBL/GenBank/DDBJ databases">
        <title>Taro Niue Genome Assembly and Annotation.</title>
        <authorList>
            <person name="Atibalentja N."/>
            <person name="Keating K."/>
            <person name="Fields C.J."/>
        </authorList>
    </citation>
    <scope>NUCLEOTIDE SEQUENCE</scope>
    <source>
        <strain evidence="1">Niue_2</strain>
        <tissue evidence="1">Leaf</tissue>
    </source>
</reference>
<dbReference type="EMBL" id="NMUH01006315">
    <property type="protein sequence ID" value="MQM14990.1"/>
    <property type="molecule type" value="Genomic_DNA"/>
</dbReference>
<comment type="caution">
    <text evidence="1">The sequence shown here is derived from an EMBL/GenBank/DDBJ whole genome shotgun (WGS) entry which is preliminary data.</text>
</comment>
<name>A0A843X823_COLES</name>
<evidence type="ECO:0000313" key="1">
    <source>
        <dbReference type="EMBL" id="MQM14990.1"/>
    </source>
</evidence>
<dbReference type="AlphaFoldDB" id="A0A843X823"/>
<dbReference type="Proteomes" id="UP000652761">
    <property type="component" value="Unassembled WGS sequence"/>
</dbReference>
<keyword evidence="2" id="KW-1185">Reference proteome</keyword>
<organism evidence="1 2">
    <name type="scientific">Colocasia esculenta</name>
    <name type="common">Wild taro</name>
    <name type="synonym">Arum esculentum</name>
    <dbReference type="NCBI Taxonomy" id="4460"/>
    <lineage>
        <taxon>Eukaryota</taxon>
        <taxon>Viridiplantae</taxon>
        <taxon>Streptophyta</taxon>
        <taxon>Embryophyta</taxon>
        <taxon>Tracheophyta</taxon>
        <taxon>Spermatophyta</taxon>
        <taxon>Magnoliopsida</taxon>
        <taxon>Liliopsida</taxon>
        <taxon>Araceae</taxon>
        <taxon>Aroideae</taxon>
        <taxon>Colocasieae</taxon>
        <taxon>Colocasia</taxon>
    </lineage>
</organism>
<accession>A0A843X823</accession>
<gene>
    <name evidence="1" type="ORF">Taro_047924</name>
</gene>
<protein>
    <submittedName>
        <fullName evidence="1">Uncharacterized protein</fullName>
    </submittedName>
</protein>
<sequence length="78" mass="8923">MLSICSRPTRPCRSGRYKKADLPRKSGILRPCRASPRLKTAPFDPHMPHGMASWSLGRWRRRHPRGTRARLGTRLCAS</sequence>